<dbReference type="NCBIfam" id="NF041260">
    <property type="entry name" value="actino_IHF"/>
    <property type="match status" value="1"/>
</dbReference>
<dbReference type="InterPro" id="IPR055201">
    <property type="entry name" value="IHF-like_H2TH"/>
</dbReference>
<dbReference type="Proteomes" id="UP000006237">
    <property type="component" value="Unassembled WGS sequence"/>
</dbReference>
<protein>
    <recommendedName>
        <fullName evidence="1">Integration host factor-like helix-two turn-helix domain-containing protein</fullName>
    </recommendedName>
</protein>
<feature type="domain" description="Integration host factor-like helix-two turn-helix" evidence="1">
    <location>
        <begin position="37"/>
        <end position="107"/>
    </location>
</feature>
<reference evidence="2 3" key="1">
    <citation type="submission" date="2009-01" db="EMBL/GenBank/DDBJ databases">
        <authorList>
            <person name="Qin X."/>
            <person name="Bachman B."/>
            <person name="Battles P."/>
            <person name="Bell A."/>
            <person name="Bess C."/>
            <person name="Bickham C."/>
            <person name="Chaboub L."/>
            <person name="Chen D."/>
            <person name="Coyle M."/>
            <person name="Deiros D.R."/>
            <person name="Dinh H."/>
            <person name="Forbes L."/>
            <person name="Fowler G."/>
            <person name="Francisco L."/>
            <person name="Fu Q."/>
            <person name="Gubbala S."/>
            <person name="Hale W."/>
            <person name="Han Y."/>
            <person name="Hemphill L."/>
            <person name="Highlander S.K."/>
            <person name="Hirani K."/>
            <person name="Hogues M."/>
            <person name="Jackson L."/>
            <person name="Jakkamsetti A."/>
            <person name="Javaid M."/>
            <person name="Jiang H."/>
            <person name="Korchina V."/>
            <person name="Kovar C."/>
            <person name="Lara F."/>
            <person name="Lee S."/>
            <person name="Mata R."/>
            <person name="Mathew T."/>
            <person name="Moen C."/>
            <person name="Morales K."/>
            <person name="Munidasa M."/>
            <person name="Nazareth L."/>
            <person name="Ngo R."/>
            <person name="Nguyen L."/>
            <person name="Okwuonu G."/>
            <person name="Ongeri F."/>
            <person name="Patil S."/>
            <person name="Petrosino J."/>
            <person name="Pham C."/>
            <person name="Pham P."/>
            <person name="Pu L.-L."/>
            <person name="Puazo M."/>
            <person name="Raj R."/>
            <person name="Reid J."/>
            <person name="Rouhana J."/>
            <person name="Saada N."/>
            <person name="Shang Y."/>
            <person name="Simmons D."/>
            <person name="Thornton R."/>
            <person name="Warren J."/>
            <person name="Weissenberger G."/>
            <person name="Zhang J."/>
            <person name="Zhang L."/>
            <person name="Zhou C."/>
            <person name="Zhu D."/>
            <person name="Muzny D."/>
            <person name="Worley K."/>
            <person name="Gibbs R."/>
        </authorList>
    </citation>
    <scope>NUCLEOTIDE SEQUENCE [LARGE SCALE GENOMIC DNA]</scope>
    <source>
        <strain evidence="2 3">ATCC 51866</strain>
    </source>
</reference>
<evidence type="ECO:0000259" key="1">
    <source>
        <dbReference type="Pfam" id="PF22525"/>
    </source>
</evidence>
<proteinExistence type="predicted"/>
<sequence>MEELLMALPKLTDEQRKAALAKAAEARKARATMKENLKRGKITLKEVLDKAGSDEIVGKTKVSALLEAMPKVGKVKAREIMEELEIAQTRRLRGLGDRQRRALLDRFGYGEE</sequence>
<comment type="caution">
    <text evidence="2">The sequence shown here is derived from an EMBL/GenBank/DDBJ whole genome shotgun (WGS) entry which is preliminary data.</text>
</comment>
<accession>A0ABM9XP96</accession>
<dbReference type="EMBL" id="ACHF01000036">
    <property type="protein sequence ID" value="EEI62973.1"/>
    <property type="molecule type" value="Genomic_DNA"/>
</dbReference>
<gene>
    <name evidence="2" type="ORF">HMPREF0293_1491</name>
</gene>
<dbReference type="InterPro" id="IPR047806">
    <property type="entry name" value="IHF_actinobact"/>
</dbReference>
<evidence type="ECO:0000313" key="3">
    <source>
        <dbReference type="Proteomes" id="UP000006237"/>
    </source>
</evidence>
<organism evidence="2 3">
    <name type="scientific">Corynebacterium glucuronolyticum ATCC 51866</name>
    <dbReference type="NCBI Taxonomy" id="548478"/>
    <lineage>
        <taxon>Bacteria</taxon>
        <taxon>Bacillati</taxon>
        <taxon>Actinomycetota</taxon>
        <taxon>Actinomycetes</taxon>
        <taxon>Mycobacteriales</taxon>
        <taxon>Corynebacteriaceae</taxon>
        <taxon>Corynebacterium</taxon>
    </lineage>
</organism>
<keyword evidence="3" id="KW-1185">Reference proteome</keyword>
<evidence type="ECO:0000313" key="2">
    <source>
        <dbReference type="EMBL" id="EEI62973.1"/>
    </source>
</evidence>
<dbReference type="Gene3D" id="1.10.8.50">
    <property type="match status" value="1"/>
</dbReference>
<name>A0ABM9XP96_9CORY</name>
<dbReference type="Pfam" id="PF22525">
    <property type="entry name" value="H2TH_5"/>
    <property type="match status" value="1"/>
</dbReference>